<feature type="compositionally biased region" description="Polar residues" evidence="1">
    <location>
        <begin position="18"/>
        <end position="28"/>
    </location>
</feature>
<organism evidence="3 4">
    <name type="scientific">Rhodopirellula halodulae</name>
    <dbReference type="NCBI Taxonomy" id="2894198"/>
    <lineage>
        <taxon>Bacteria</taxon>
        <taxon>Pseudomonadati</taxon>
        <taxon>Planctomycetota</taxon>
        <taxon>Planctomycetia</taxon>
        <taxon>Pirellulales</taxon>
        <taxon>Pirellulaceae</taxon>
        <taxon>Rhodopirellula</taxon>
    </lineage>
</organism>
<keyword evidence="4" id="KW-1185">Reference proteome</keyword>
<feature type="region of interest" description="Disordered" evidence="1">
    <location>
        <begin position="1"/>
        <end position="30"/>
    </location>
</feature>
<feature type="transmembrane region" description="Helical" evidence="2">
    <location>
        <begin position="35"/>
        <end position="56"/>
    </location>
</feature>
<dbReference type="InterPro" id="IPR007436">
    <property type="entry name" value="DUF485"/>
</dbReference>
<gene>
    <name evidence="3" type="ORF">LOC71_10415</name>
</gene>
<protein>
    <submittedName>
        <fullName evidence="3">DUF485 domain-containing protein</fullName>
    </submittedName>
</protein>
<keyword evidence="2" id="KW-0472">Membrane</keyword>
<evidence type="ECO:0000313" key="4">
    <source>
        <dbReference type="Proteomes" id="UP001430306"/>
    </source>
</evidence>
<keyword evidence="2" id="KW-1133">Transmembrane helix</keyword>
<feature type="transmembrane region" description="Helical" evidence="2">
    <location>
        <begin position="63"/>
        <end position="90"/>
    </location>
</feature>
<dbReference type="Pfam" id="PF04341">
    <property type="entry name" value="DUF485"/>
    <property type="match status" value="1"/>
</dbReference>
<dbReference type="RefSeq" id="WP_230273577.1">
    <property type="nucleotide sequence ID" value="NZ_JAJKFW010000022.1"/>
</dbReference>
<sequence length="105" mass="10898">MSDHDPALSAPTPDSPVESASQTVTSASAPKASRLGLVLFVVYLLLYGGFVLLNAFDAETMETIVFAGLNLAIVYGFGLILVAIGMSLIYGLKTVDEAAATEASE</sequence>
<evidence type="ECO:0000256" key="1">
    <source>
        <dbReference type="SAM" id="MobiDB-lite"/>
    </source>
</evidence>
<name>A0ABS8NGM4_9BACT</name>
<evidence type="ECO:0000313" key="3">
    <source>
        <dbReference type="EMBL" id="MCC9642690.1"/>
    </source>
</evidence>
<dbReference type="Proteomes" id="UP001430306">
    <property type="component" value="Unassembled WGS sequence"/>
</dbReference>
<evidence type="ECO:0000256" key="2">
    <source>
        <dbReference type="SAM" id="Phobius"/>
    </source>
</evidence>
<comment type="caution">
    <text evidence="3">The sequence shown here is derived from an EMBL/GenBank/DDBJ whole genome shotgun (WGS) entry which is preliminary data.</text>
</comment>
<dbReference type="EMBL" id="JAJKFW010000022">
    <property type="protein sequence ID" value="MCC9642690.1"/>
    <property type="molecule type" value="Genomic_DNA"/>
</dbReference>
<reference evidence="3" key="1">
    <citation type="submission" date="2021-11" db="EMBL/GenBank/DDBJ databases">
        <title>Genome sequence.</title>
        <authorList>
            <person name="Sun Q."/>
        </authorList>
    </citation>
    <scope>NUCLEOTIDE SEQUENCE</scope>
    <source>
        <strain evidence="3">JC740</strain>
    </source>
</reference>
<proteinExistence type="predicted"/>
<keyword evidence="2" id="KW-0812">Transmembrane</keyword>
<accession>A0ABS8NGM4</accession>